<dbReference type="EMBL" id="CP137642">
    <property type="protein sequence ID" value="WOX58396.1"/>
    <property type="molecule type" value="Genomic_DNA"/>
</dbReference>
<dbReference type="GeneID" id="85732277"/>
<dbReference type="KEGG" id="mrc:R6Y96_03930"/>
<proteinExistence type="predicted"/>
<keyword evidence="1" id="KW-1133">Transmembrane helix</keyword>
<dbReference type="RefSeq" id="WP_318622216.1">
    <property type="nucleotide sequence ID" value="NZ_CP137642.1"/>
</dbReference>
<evidence type="ECO:0000256" key="1">
    <source>
        <dbReference type="SAM" id="Phobius"/>
    </source>
</evidence>
<sequence length="51" mass="5397">MQSQVGWGIALAVIGAVVALIIPICGLPIIAVGVALLIWRGREDTIEEIKE</sequence>
<evidence type="ECO:0000313" key="2">
    <source>
        <dbReference type="EMBL" id="WOX58396.1"/>
    </source>
</evidence>
<keyword evidence="1" id="KW-0472">Membrane</keyword>
<accession>A0AAX4FYC6</accession>
<dbReference type="AlphaFoldDB" id="A0AAX4FYC6"/>
<keyword evidence="3" id="KW-1185">Reference proteome</keyword>
<evidence type="ECO:0000313" key="3">
    <source>
        <dbReference type="Proteomes" id="UP001305652"/>
    </source>
</evidence>
<dbReference type="Proteomes" id="UP001305652">
    <property type="component" value="Chromosome"/>
</dbReference>
<gene>
    <name evidence="2" type="ORF">R6Y96_03930</name>
</gene>
<organism evidence="2 3">
    <name type="scientific">Methanoculleus receptaculi</name>
    <dbReference type="NCBI Taxonomy" id="394967"/>
    <lineage>
        <taxon>Archaea</taxon>
        <taxon>Methanobacteriati</taxon>
        <taxon>Methanobacteriota</taxon>
        <taxon>Stenosarchaea group</taxon>
        <taxon>Methanomicrobia</taxon>
        <taxon>Methanomicrobiales</taxon>
        <taxon>Methanomicrobiaceae</taxon>
        <taxon>Methanoculleus</taxon>
    </lineage>
</organism>
<keyword evidence="1" id="KW-0812">Transmembrane</keyword>
<protein>
    <submittedName>
        <fullName evidence="2">Uncharacterized protein</fullName>
    </submittedName>
</protein>
<name>A0AAX4FYC6_9EURY</name>
<feature type="transmembrane region" description="Helical" evidence="1">
    <location>
        <begin position="6"/>
        <end position="39"/>
    </location>
</feature>
<reference evidence="2 3" key="1">
    <citation type="submission" date="2023-10" db="EMBL/GenBank/DDBJ databases">
        <title>The complete genome sequence of Methanoculleus receptaculi DSM 18860.</title>
        <authorList>
            <person name="Lai S.-J."/>
            <person name="You Y.-T."/>
            <person name="Chen S.-C."/>
        </authorList>
    </citation>
    <scope>NUCLEOTIDE SEQUENCE [LARGE SCALE GENOMIC DNA]</scope>
    <source>
        <strain evidence="2 3">DSM 18860</strain>
    </source>
</reference>